<sequence length="63" mass="6968">MEIIAAQARRIQNKLRREVDSTLTSNQQQARLGTIQEKYCHKSEPNSGIGGDNGTEPMRPVSG</sequence>
<dbReference type="EMBL" id="FAXA01000215">
    <property type="protein sequence ID" value="CUV02272.1"/>
    <property type="molecule type" value="Genomic_DNA"/>
</dbReference>
<name>A0A160V8K6_9ZZZZ</name>
<feature type="region of interest" description="Disordered" evidence="1">
    <location>
        <begin position="40"/>
        <end position="63"/>
    </location>
</feature>
<dbReference type="AlphaFoldDB" id="A0A160V8K6"/>
<accession>A0A160V8K6</accession>
<organism evidence="2">
    <name type="scientific">hydrothermal vent metagenome</name>
    <dbReference type="NCBI Taxonomy" id="652676"/>
    <lineage>
        <taxon>unclassified sequences</taxon>
        <taxon>metagenomes</taxon>
        <taxon>ecological metagenomes</taxon>
    </lineage>
</organism>
<protein>
    <submittedName>
        <fullName evidence="2">Uncharacterized protein</fullName>
    </submittedName>
</protein>
<evidence type="ECO:0000313" key="2">
    <source>
        <dbReference type="EMBL" id="CUV02272.1"/>
    </source>
</evidence>
<evidence type="ECO:0000256" key="1">
    <source>
        <dbReference type="SAM" id="MobiDB-lite"/>
    </source>
</evidence>
<gene>
    <name evidence="2" type="ORF">MGWOODY_Clf225</name>
</gene>
<reference evidence="2" key="1">
    <citation type="submission" date="2015-10" db="EMBL/GenBank/DDBJ databases">
        <authorList>
            <person name="Gilbert D.G."/>
        </authorList>
    </citation>
    <scope>NUCLEOTIDE SEQUENCE</scope>
</reference>
<proteinExistence type="predicted"/>